<evidence type="ECO:0000313" key="10">
    <source>
        <dbReference type="EMBL" id="KAE8350299.1"/>
    </source>
</evidence>
<evidence type="ECO:0000259" key="8">
    <source>
        <dbReference type="SMART" id="SM01070"/>
    </source>
</evidence>
<dbReference type="GO" id="GO:0016301">
    <property type="term" value="F:kinase activity"/>
    <property type="evidence" value="ECO:0007669"/>
    <property type="project" value="UniProtKB-KW"/>
</dbReference>
<feature type="region of interest" description="Disordered" evidence="6">
    <location>
        <begin position="97"/>
        <end position="120"/>
    </location>
</feature>
<dbReference type="GO" id="GO:0019901">
    <property type="term" value="F:protein kinase binding"/>
    <property type="evidence" value="ECO:0007669"/>
    <property type="project" value="InterPro"/>
</dbReference>
<evidence type="ECO:0000256" key="2">
    <source>
        <dbReference type="ARBA" id="ARBA00006222"/>
    </source>
</evidence>
<feature type="domain" description="Cdc37 Hsp90 binding" evidence="8">
    <location>
        <begin position="195"/>
        <end position="362"/>
    </location>
</feature>
<dbReference type="SMART" id="SM01069">
    <property type="entry name" value="CDC37_C"/>
    <property type="match status" value="1"/>
</dbReference>
<evidence type="ECO:0000259" key="9">
    <source>
        <dbReference type="SMART" id="SM01071"/>
    </source>
</evidence>
<evidence type="ECO:0000256" key="3">
    <source>
        <dbReference type="ARBA" id="ARBA00022490"/>
    </source>
</evidence>
<feature type="region of interest" description="Disordered" evidence="6">
    <location>
        <begin position="194"/>
        <end position="244"/>
    </location>
</feature>
<dbReference type="GO" id="GO:0006457">
    <property type="term" value="P:protein folding"/>
    <property type="evidence" value="ECO:0007669"/>
    <property type="project" value="TreeGrafter"/>
</dbReference>
<feature type="compositionally biased region" description="Polar residues" evidence="6">
    <location>
        <begin position="218"/>
        <end position="227"/>
    </location>
</feature>
<keyword evidence="4" id="KW-0143">Chaperone</keyword>
<dbReference type="InterPro" id="IPR038189">
    <property type="entry name" value="Cdc37_Hsp90-bd_sf"/>
</dbReference>
<dbReference type="OrthoDB" id="440202at2759"/>
<evidence type="ECO:0000256" key="5">
    <source>
        <dbReference type="ARBA" id="ARBA00031396"/>
    </source>
</evidence>
<dbReference type="SMART" id="SM01070">
    <property type="entry name" value="CDC37_M"/>
    <property type="match status" value="1"/>
</dbReference>
<dbReference type="Pfam" id="PF08565">
    <property type="entry name" value="CDC37_M"/>
    <property type="match status" value="1"/>
</dbReference>
<accession>A0A5N6Z0T5</accession>
<dbReference type="PANTHER" id="PTHR12800:SF4">
    <property type="entry name" value="HSP90 CO-CHAPERONE CDC37"/>
    <property type="match status" value="1"/>
</dbReference>
<gene>
    <name evidence="10" type="ORF">BDV28DRAFT_151073</name>
</gene>
<comment type="similarity">
    <text evidence="2">Belongs to the CDC37 family.</text>
</comment>
<dbReference type="GO" id="GO:0051087">
    <property type="term" value="F:protein-folding chaperone binding"/>
    <property type="evidence" value="ECO:0007669"/>
    <property type="project" value="TreeGrafter"/>
</dbReference>
<keyword evidence="3" id="KW-0963">Cytoplasm</keyword>
<dbReference type="AlphaFoldDB" id="A0A5N6Z0T5"/>
<comment type="subcellular location">
    <subcellularLocation>
        <location evidence="1">Cytoplasm</location>
    </subcellularLocation>
</comment>
<dbReference type="GO" id="GO:0005737">
    <property type="term" value="C:cytoplasm"/>
    <property type="evidence" value="ECO:0007669"/>
    <property type="project" value="UniProtKB-SubCell"/>
</dbReference>
<reference evidence="11" key="1">
    <citation type="submission" date="2019-04" db="EMBL/GenBank/DDBJ databases">
        <title>Friends and foes A comparative genomics studyof 23 Aspergillus species from section Flavi.</title>
        <authorList>
            <consortium name="DOE Joint Genome Institute"/>
            <person name="Kjaerbolling I."/>
            <person name="Vesth T."/>
            <person name="Frisvad J.C."/>
            <person name="Nybo J.L."/>
            <person name="Theobald S."/>
            <person name="Kildgaard S."/>
            <person name="Isbrandt T."/>
            <person name="Kuo A."/>
            <person name="Sato A."/>
            <person name="Lyhne E.K."/>
            <person name="Kogle M.E."/>
            <person name="Wiebenga A."/>
            <person name="Kun R.S."/>
            <person name="Lubbers R.J."/>
            <person name="Makela M.R."/>
            <person name="Barry K."/>
            <person name="Chovatia M."/>
            <person name="Clum A."/>
            <person name="Daum C."/>
            <person name="Haridas S."/>
            <person name="He G."/>
            <person name="LaButti K."/>
            <person name="Lipzen A."/>
            <person name="Mondo S."/>
            <person name="Riley R."/>
            <person name="Salamov A."/>
            <person name="Simmons B.A."/>
            <person name="Magnuson J.K."/>
            <person name="Henrissat B."/>
            <person name="Mortensen U.H."/>
            <person name="Larsen T.O."/>
            <person name="Devries R.P."/>
            <person name="Grigoriev I.V."/>
            <person name="Machida M."/>
            <person name="Baker S.E."/>
            <person name="Andersen M.R."/>
        </authorList>
    </citation>
    <scope>NUCLEOTIDE SEQUENCE [LARGE SCALE GENOMIC DNA]</scope>
    <source>
        <strain evidence="11">CBS 553.77</strain>
    </source>
</reference>
<dbReference type="Pfam" id="PF08564">
    <property type="entry name" value="CDC37_C"/>
    <property type="match status" value="1"/>
</dbReference>
<keyword evidence="10" id="KW-0808">Transferase</keyword>
<dbReference type="InterPro" id="IPR013873">
    <property type="entry name" value="Cdc37_C"/>
</dbReference>
<dbReference type="GO" id="GO:0051082">
    <property type="term" value="F:unfolded protein binding"/>
    <property type="evidence" value="ECO:0007669"/>
    <property type="project" value="TreeGrafter"/>
</dbReference>
<protein>
    <recommendedName>
        <fullName evidence="5">Hsp90 chaperone protein kinase-targeting subunit</fullName>
    </recommendedName>
</protein>
<dbReference type="GO" id="GO:0050821">
    <property type="term" value="P:protein stabilization"/>
    <property type="evidence" value="ECO:0007669"/>
    <property type="project" value="TreeGrafter"/>
</dbReference>
<organism evidence="10 11">
    <name type="scientific">Aspergillus coremiiformis</name>
    <dbReference type="NCBI Taxonomy" id="138285"/>
    <lineage>
        <taxon>Eukaryota</taxon>
        <taxon>Fungi</taxon>
        <taxon>Dikarya</taxon>
        <taxon>Ascomycota</taxon>
        <taxon>Pezizomycotina</taxon>
        <taxon>Eurotiomycetes</taxon>
        <taxon>Eurotiomycetidae</taxon>
        <taxon>Eurotiales</taxon>
        <taxon>Aspergillaceae</taxon>
        <taxon>Aspergillus</taxon>
        <taxon>Aspergillus subgen. Circumdati</taxon>
    </lineage>
</organism>
<evidence type="ECO:0000256" key="6">
    <source>
        <dbReference type="SAM" id="MobiDB-lite"/>
    </source>
</evidence>
<feature type="compositionally biased region" description="Basic and acidic residues" evidence="6">
    <location>
        <begin position="197"/>
        <end position="211"/>
    </location>
</feature>
<dbReference type="InterPro" id="IPR013855">
    <property type="entry name" value="Cdc37_N_dom"/>
</dbReference>
<keyword evidence="11" id="KW-1185">Reference proteome</keyword>
<feature type="compositionally biased region" description="Basic and acidic residues" evidence="6">
    <location>
        <begin position="466"/>
        <end position="479"/>
    </location>
</feature>
<dbReference type="InterPro" id="IPR013874">
    <property type="entry name" value="Cdc37_Hsp90-bd"/>
</dbReference>
<keyword evidence="10" id="KW-0418">Kinase</keyword>
<dbReference type="Pfam" id="PF03234">
    <property type="entry name" value="CDC37_N"/>
    <property type="match status" value="1"/>
</dbReference>
<dbReference type="EMBL" id="ML739234">
    <property type="protein sequence ID" value="KAE8350299.1"/>
    <property type="molecule type" value="Genomic_DNA"/>
</dbReference>
<evidence type="ECO:0000259" key="7">
    <source>
        <dbReference type="SMART" id="SM01069"/>
    </source>
</evidence>
<dbReference type="SMART" id="SM01071">
    <property type="entry name" value="CDC37_N"/>
    <property type="match status" value="1"/>
</dbReference>
<feature type="region of interest" description="Disordered" evidence="6">
    <location>
        <begin position="466"/>
        <end position="491"/>
    </location>
</feature>
<name>A0A5N6Z0T5_9EURO</name>
<evidence type="ECO:0000256" key="1">
    <source>
        <dbReference type="ARBA" id="ARBA00004496"/>
    </source>
</evidence>
<dbReference type="PANTHER" id="PTHR12800">
    <property type="entry name" value="CDC37-RELATED"/>
    <property type="match status" value="1"/>
</dbReference>
<evidence type="ECO:0000313" key="11">
    <source>
        <dbReference type="Proteomes" id="UP000327118"/>
    </source>
</evidence>
<dbReference type="FunFam" id="1.20.58.610:FF:000002">
    <property type="entry name" value="Hsp90 co-chaperone Cdc37, putative"/>
    <property type="match status" value="1"/>
</dbReference>
<dbReference type="GO" id="GO:0031072">
    <property type="term" value="F:heat shock protein binding"/>
    <property type="evidence" value="ECO:0007669"/>
    <property type="project" value="TreeGrafter"/>
</dbReference>
<feature type="domain" description="Cdc37 N-terminal" evidence="9">
    <location>
        <begin position="2"/>
        <end position="192"/>
    </location>
</feature>
<proteinExistence type="inferred from homology"/>
<evidence type="ECO:0000256" key="4">
    <source>
        <dbReference type="ARBA" id="ARBA00023186"/>
    </source>
</evidence>
<feature type="domain" description="Cdc37 C-terminal" evidence="7">
    <location>
        <begin position="383"/>
        <end position="482"/>
    </location>
</feature>
<dbReference type="InterPro" id="IPR004918">
    <property type="entry name" value="Cdc37"/>
</dbReference>
<sequence length="491" mass="55094">MVLDYSKWDALELSDDSDIEVHPNVDKRSFIRAKQAQIHQQRMQRRHEIETLKYERIVNDGLLTRIDQLLESLQQHEGSSKNPEELVFQVLMESASNPSEDQPLVPPAGVHTQEREQPKYSQMMSSLVDQVKKEMGDVSSENLLKEYIKGVLGHKDKVQELQKELLTRLAELEKEESSKITSDQLHTGFDTSYVAKSDTKGKGAETQKTESVELLNPSAGSGTSSQKAVADDEDEEEDPENIKASDLAKRFAKINRNDYRALLQFINEHPEIVAEKETDGLLVEAFNSQMDGKEDYARQCVHQGLLLQYCRSLGRDGISVFFKRITTKDHQASTLFRNDVNETYNKIKTRAAELVKDSSASNDPAGVEQIQLHAVDPNTKITINIPASDSSEPVEVEARKIFESFSKDLQKALSSESLDEVNKVLGKMSVEEAEDVVEKLGQSGMLSLEEGIVDATTEEGRRKLEEIEAESKKESKIEEIGEPGGDITELD</sequence>
<dbReference type="Proteomes" id="UP000327118">
    <property type="component" value="Unassembled WGS sequence"/>
</dbReference>
<dbReference type="SUPFAM" id="SSF101391">
    <property type="entry name" value="Hsp90 co-chaperone CDC37"/>
    <property type="match status" value="1"/>
</dbReference>
<dbReference type="Gene3D" id="1.20.58.610">
    <property type="entry name" value="Cdc37, Hsp90 binding domain"/>
    <property type="match status" value="1"/>
</dbReference>